<dbReference type="GO" id="GO:0015226">
    <property type="term" value="F:carnitine transmembrane transporter activity"/>
    <property type="evidence" value="ECO:0007669"/>
    <property type="project" value="TreeGrafter"/>
</dbReference>
<dbReference type="InterPro" id="IPR007210">
    <property type="entry name" value="ABC_Gly_betaine_transp_sub-bd"/>
</dbReference>
<dbReference type="OrthoDB" id="9787902at2"/>
<comment type="subcellular location">
    <subcellularLocation>
        <location evidence="1">Cell membrane</location>
    </subcellularLocation>
</comment>
<dbReference type="Pfam" id="PF04069">
    <property type="entry name" value="OpuAC"/>
    <property type="match status" value="1"/>
</dbReference>
<dbReference type="AlphaFoldDB" id="A0A553ZTE6"/>
<accession>A0A553ZTE6</accession>
<dbReference type="PANTHER" id="PTHR47737">
    <property type="entry name" value="GLYCINE BETAINE/PROLINE BETAINE TRANSPORT SYSTEM PERMEASE PROTEIN PROW"/>
    <property type="match status" value="1"/>
</dbReference>
<organism evidence="7 8">
    <name type="scientific">Alkalicoccobacillus porphyridii</name>
    <dbReference type="NCBI Taxonomy" id="2597270"/>
    <lineage>
        <taxon>Bacteria</taxon>
        <taxon>Bacillati</taxon>
        <taxon>Bacillota</taxon>
        <taxon>Bacilli</taxon>
        <taxon>Bacillales</taxon>
        <taxon>Bacillaceae</taxon>
        <taxon>Alkalicoccobacillus</taxon>
    </lineage>
</organism>
<evidence type="ECO:0000256" key="1">
    <source>
        <dbReference type="ARBA" id="ARBA00004236"/>
    </source>
</evidence>
<protein>
    <submittedName>
        <fullName evidence="7">Glycine betaine ABC transporter substrate-binding protein</fullName>
    </submittedName>
</protein>
<keyword evidence="8" id="KW-1185">Reference proteome</keyword>
<name>A0A553ZTE6_9BACI</name>
<dbReference type="PROSITE" id="PS51257">
    <property type="entry name" value="PROKAR_LIPOPROTEIN"/>
    <property type="match status" value="1"/>
</dbReference>
<dbReference type="PANTHER" id="PTHR47737:SF1">
    <property type="entry name" value="GLYCINE BETAINE_PROLINE BETAINE TRANSPORT SYSTEM PERMEASE PROTEIN PROW"/>
    <property type="match status" value="1"/>
</dbReference>
<reference evidence="7 8" key="1">
    <citation type="submission" date="2019-07" db="EMBL/GenBank/DDBJ databases">
        <authorList>
            <person name="Park Y.J."/>
            <person name="Jeong S.E."/>
            <person name="Jung H.S."/>
        </authorList>
    </citation>
    <scope>NUCLEOTIDE SEQUENCE [LARGE SCALE GENOMIC DNA]</scope>
    <source>
        <strain evidence="8">P16(2019)</strain>
    </source>
</reference>
<evidence type="ECO:0000259" key="6">
    <source>
        <dbReference type="Pfam" id="PF04069"/>
    </source>
</evidence>
<keyword evidence="3" id="KW-1003">Cell membrane</keyword>
<evidence type="ECO:0000313" key="7">
    <source>
        <dbReference type="EMBL" id="TSB44673.1"/>
    </source>
</evidence>
<keyword evidence="5" id="KW-0732">Signal</keyword>
<dbReference type="EMBL" id="VLXZ01000022">
    <property type="protein sequence ID" value="TSB44673.1"/>
    <property type="molecule type" value="Genomic_DNA"/>
</dbReference>
<dbReference type="SUPFAM" id="SSF53850">
    <property type="entry name" value="Periplasmic binding protein-like II"/>
    <property type="match status" value="1"/>
</dbReference>
<feature type="chain" id="PRO_5038808695" evidence="5">
    <location>
        <begin position="20"/>
        <end position="284"/>
    </location>
</feature>
<evidence type="ECO:0000256" key="2">
    <source>
        <dbReference type="ARBA" id="ARBA00022448"/>
    </source>
</evidence>
<evidence type="ECO:0000256" key="3">
    <source>
        <dbReference type="ARBA" id="ARBA00022475"/>
    </source>
</evidence>
<feature type="signal peptide" evidence="5">
    <location>
        <begin position="1"/>
        <end position="19"/>
    </location>
</feature>
<dbReference type="GO" id="GO:0005275">
    <property type="term" value="F:amine transmembrane transporter activity"/>
    <property type="evidence" value="ECO:0007669"/>
    <property type="project" value="TreeGrafter"/>
</dbReference>
<dbReference type="Gene3D" id="3.40.190.100">
    <property type="entry name" value="Glycine betaine-binding periplasmic protein, domain 2"/>
    <property type="match status" value="1"/>
</dbReference>
<gene>
    <name evidence="7" type="ORF">FN960_20160</name>
</gene>
<dbReference type="Gene3D" id="3.10.105.10">
    <property type="entry name" value="Dipeptide-binding Protein, Domain 3"/>
    <property type="match status" value="2"/>
</dbReference>
<proteinExistence type="predicted"/>
<dbReference type="GO" id="GO:0015871">
    <property type="term" value="P:choline transport"/>
    <property type="evidence" value="ECO:0007669"/>
    <property type="project" value="TreeGrafter"/>
</dbReference>
<keyword evidence="2" id="KW-0813">Transport</keyword>
<evidence type="ECO:0000313" key="8">
    <source>
        <dbReference type="Proteomes" id="UP000318521"/>
    </source>
</evidence>
<dbReference type="CDD" id="cd13639">
    <property type="entry name" value="PBP2_OpuAC_like"/>
    <property type="match status" value="1"/>
</dbReference>
<dbReference type="Proteomes" id="UP000318521">
    <property type="component" value="Unassembled WGS sequence"/>
</dbReference>
<evidence type="ECO:0000256" key="5">
    <source>
        <dbReference type="SAM" id="SignalP"/>
    </source>
</evidence>
<evidence type="ECO:0000256" key="4">
    <source>
        <dbReference type="ARBA" id="ARBA00023136"/>
    </source>
</evidence>
<dbReference type="GO" id="GO:0031460">
    <property type="term" value="P:glycine betaine transport"/>
    <property type="evidence" value="ECO:0007669"/>
    <property type="project" value="TreeGrafter"/>
</dbReference>
<dbReference type="GO" id="GO:0043190">
    <property type="term" value="C:ATP-binding cassette (ABC) transporter complex"/>
    <property type="evidence" value="ECO:0007669"/>
    <property type="project" value="InterPro"/>
</dbReference>
<feature type="domain" description="ABC-type glycine betaine transport system substrate-binding" evidence="6">
    <location>
        <begin position="30"/>
        <end position="271"/>
    </location>
</feature>
<sequence>MKQKWIYGCLIGGSLVALTACGNGQGAGEEIELVYVAWDSEIASTNVISQVLEEAGYDVVMTQVEQGPMWSSVATGDADGFVAAWLPNDMAAHYEEYADQMVELGPNLEGAITGLAVPTYMENVNSIEDLTPDVIDAITGIDGGAGVMTATEQVITEYDLDIELTASSDAIMTASLGEHYQNEDPIVITAWQPHWMFNTYELKFLDDPKGLYEAEGEIRTMVREGLEEEMPEAYKILDQFYWEPDDMNEVMLEISQEEVEPEQAATNWIEQNRDKVDEWLEGTK</sequence>
<keyword evidence="4" id="KW-0472">Membrane</keyword>
<comment type="caution">
    <text evidence="7">The sequence shown here is derived from an EMBL/GenBank/DDBJ whole genome shotgun (WGS) entry which is preliminary data.</text>
</comment>